<feature type="DNA-binding region" description="Homeobox" evidence="12">
    <location>
        <begin position="2568"/>
        <end position="2627"/>
    </location>
</feature>
<feature type="domain" description="Homeobox" evidence="15">
    <location>
        <begin position="2566"/>
        <end position="2626"/>
    </location>
</feature>
<dbReference type="PANTHER" id="PTHR45891">
    <property type="entry name" value="ZINC FINGER HOMEOBOX PROTEIN"/>
    <property type="match status" value="1"/>
</dbReference>
<feature type="compositionally biased region" description="Polar residues" evidence="14">
    <location>
        <begin position="2630"/>
        <end position="2642"/>
    </location>
</feature>
<evidence type="ECO:0000256" key="3">
    <source>
        <dbReference type="ARBA" id="ARBA00022737"/>
    </source>
</evidence>
<dbReference type="PROSITE" id="PS00028">
    <property type="entry name" value="ZINC_FINGER_C2H2_1"/>
    <property type="match status" value="11"/>
</dbReference>
<feature type="region of interest" description="Disordered" evidence="14">
    <location>
        <begin position="436"/>
        <end position="485"/>
    </location>
</feature>
<name>A0ABQ8JNA8_DERPT</name>
<dbReference type="Pfam" id="PF00096">
    <property type="entry name" value="zf-C2H2"/>
    <property type="match status" value="1"/>
</dbReference>
<comment type="subcellular location">
    <subcellularLocation>
        <location evidence="1 12 13">Nucleus</location>
    </subcellularLocation>
</comment>
<evidence type="ECO:0000256" key="5">
    <source>
        <dbReference type="ARBA" id="ARBA00022833"/>
    </source>
</evidence>
<protein>
    <recommendedName>
        <fullName evidence="19">Zinc finger homeobox protein 4-like</fullName>
    </recommendedName>
</protein>
<feature type="compositionally biased region" description="Acidic residues" evidence="14">
    <location>
        <begin position="2323"/>
        <end position="2333"/>
    </location>
</feature>
<sequence>METSTVSSGNPALMISTTTVDATTTVNNNKSPLNNSLDTGQMRSSSSSTTTSPFTPNSFPLHKNSSSSLMSSSSSPPAAATAISPSLLNDTRLSPDKESSLTIDDQQTLSASLNNDGNESVTSSLSDVETFNGKIVYNPDGSAYIIEGPDSDGSEVEAEISQEGSIIDARGQSPNYGSISFPQIVSAFHISRSSAAAAELYSSLCGAANLSSLSSSSSTAAANIIANETKTTEVPVMHSYRVFTLRNKKSQNTDDNTNGSNDTDNDDDDNNNFIEKFEQEQEESVSLKQNAANSNNNCPSVPVKPILMCFICKLSFGYTKSFVAHAIGEHHLALNDDEKRILLSSRNISAIIQGVGKEKEPLLSFLQPKSSSPTPFRTLNQSQQQQQQVDAQRLLAVQMAAVASALSRSNNFSTVKYEYKFFFNIRYYHNMNVDDNNSVQKSSQSIDDDDEQQQQKTNIAINDDNDKDSSQLKTIDNFDNNNKNINNSNDAASQFASELADLANLEKFAQAAAVAAAAQQQQQIDLHSIAAVMAAVAASNNNKVSGQNRTPSPGSMSTTTSTTTTNKRVTSPKSGSISNQHQTSLINTSPITNTSSFNNLGLLTTNADSKSISSLFNSQSDGDTSNLLATVVSNHVTRSTLSSSTTSNHPPLLMQHSRNSCKTLKCPKCNWHYKYQETLEIHMKEKHPENEMNCIYCLTNQPHPRLARGETYTCGYKPYRCDVCNYSTTTKGNLSIHMQSDKHINNVQELQNGNIPATATEHLLQSQALAAVVAQASAAAAVAANAATANTTSPITPTTSTTTTLSSSPVSTPTSVAAMAVAVAAQQQQQDAKNQQLQVKMVTANNTTGVHTPPSQTPPTTPTTQNSNNNNNIGSSGKQKATWRCDVCNYETNVARNLRIHMTSEKHTHNIMVLKQNVTQMQQLNAIQQAGILSPELLQLNPGFFAAAAAAAAAAAGMNNNTETNTNDNNNASMQPEVALADMAYNHALLMMASQQQQRTMAALMQQQQLQQQQQQQTNESKSIMPNGLQATFDMEHTDPNVASIANSVPFDENCHLYHCCVCGNFSSDSIDALNQHIQCDRTRTREDEVLMSIGGSYICKLCSYKTNLKANFQLHCKTDKHLQRLQHVNHIKEGVSTGEHLKLKLVQMSNPIQVLRCNVCNYYTNSIHKLQLHCANPRHDVYSRIFNHLQISEFNISGNKYFYCTLCSTATATKIQLIQHLNSFKHVRNENLRQLKQQQSTTATSTNTTSSSLIKDSDEEIREMFVVKELRPGDKIIFDNNNDDDYNNIGNGTTLFNNDLNADPLMLKNVLMEQFKLAGQLNPNNSNNNNNNEHESLAINCPFCPYSNTSELHVQMHILTAHHQPQSLNDQQQQNQQQSTTTTTTTKKSNNNTAPPPTILCPLCQEPFNEKNRLECHLVEIHNVNKEGVQRLMLLVDTSELDKYSSSINNKKSISDVDQMNRDNQQQQQNDDDDDGDGDDDDDNVRPNSSDSNSKLLMAAGDDEMAMMMSTMMDTSNMMMMNSTLSSTATNNMNALLFEHLICPICNRMYLNLEELFNHMTADSHMKQTNSGQYQCWRNGCGQTFKTITSIQQHFKEQHFAKCIKMMNNSTSTTTSSSSSNLASNASVSDRHVYKYRCTQCSLAFKTFEKLQLHSQYHLIRAATQCVICGRSFRSVESLQKHVESSHSNLNDDELEQYKANLINNQLLFALGRNGGILDPSTTELLKKESCRNENENDESMDMENGAIDLAANNNKDHDDNNPLLDSIMEQTSGSSNNNLDNVSNAAVNIFNGNVDNASLEDYLNSQHLAEDNYNDPNRRFKCHRCKVAFTRQSYLTSHNKTLLHRKGEKMSYPMEKYLDPNRPFKCEICKESFTQKNILLVHYNSVSHLHKLKQSMKESSAAVAASVAASNNANNTSPTSTISESMNEDDNNENKLYKCNLCKVSYSMASSLHNHLRSSLHHQRTSKLHELAQSGQLDLSLPLIEPLNHNDMNINNNSSSSKINSTSVETSAKTSSPSPNMNKFPEMLMANLNEQQQQQQALAFQQAALNLAFAAGTNPNQTGSTLDTNQTSSIMNGSNGGGSQSPFTCVKCGASFISQEAQIQHQQLCGLFGNITNVANMQLFAAQQQAKQQQQTVLSKLSNLQGPLYKNKPQLYKHLLETWGFEIVMQFNESNQKNKKSDDCTNKDDNDNGDDEENLVDNDDQQQQSKNNENDESTVQIKSDQSIEQSDVDDPNQTTTNNKQEENNSMTETIKDGNENVPPEINKCQCEICFKEFSSIWVLKAHREEIHKDVIPLDVVESFADEYRNEYDRKFFVNGNVDDDEDDDAINEDSTANNSNNDTVKCNKTESKRNNNVSIDNPSTQSHHESMNQSANSIGESSNMITADQMNQLAAAAGANNLAQLLPNLSPNATPAEIAAANQMAAHIQFSQLLMGMGLAGMAAGMPMPPGMNVPFAAAAAMGIPPQLIPVMMADPMMAAAAAFNNPALAAAAAAAQLNQVQQQQQVVAPNTNSTPGTPSPVSTATSTTPVMPIQTQVNNSQTLNQQTAAVAAAAAAAASSVSQQQKRARTRISDEQLKVLRQYFDINNSPTEEQLIEMSQKSGLPMKVIKHWFRNTLFKERQRNKDSPYNFNNPPSTFLNIDEYEKTGETKVFTLDELKKTENNAIVSQPNDCGGGGNDHKENANNNSNNNNNNKDKTNDSESECDGKNLSDVKSSSSNKDTDYATSDDEEIKHRNHSSTTKEIIEQQQSTLMEFSNNELSSNKQQLSSAIQQHQQQHLAQDFDQLSKTMSYQTNSPPPSESSMSSACESINNNPTSSSASLFAGLTSFNHSLATSHHQSHITSSSPLQFALDAAQRSQLAVAAAAVAANQSNMMTTPPPNVSTHSSSGKRANRTRFTDYQIKVLQEFFESNAYPKDDDLEYLSKLLNLSPRVIVVWFQNARQKARKVYENQPPTTPVGEDDGTGRFQRTPGLNYQCKKCLQVFQRYYELIKHQKSSCFKDENPLAAQIRMAAEARAQASSPNVSTSRDSATSTPIDCTRSSTATPEKSQLNNLMTSPNSVSSPSSLTGNPIKTSPIINNNNESQTFRCDKCPLVFNRLDLWRDHQIVHIVNSNLFQATANPFGLIQQLENQHTPPPPSQQQQQSSMANSPQPSPNSMLQSGNKRKFIEPTDDDDDDDESRDFDSMSGNGNNSNSSDQTPRDKRLRTTILPEQLDYLYQKYQLDSNPSRKMLESIAKEVGLKKRVVQVWFQNTRARERKGQFRAHQQVIHKRCPFCRALFKARSALESHLATRHADQYTKGDINIDNLPDGDPSEDGDISDIVTANNNADGSQMADVMKRYEDSFKKYLDELNIQGKDGGQLPTELAFKMMSALTTAEQQQSANNHTLFSQHHDNNNDNDDLSISTANYNEIVNNSSNQFHHNSRDDEAATTIDDTCSLDASSLSSDSSFIDSDVEEEIDFDESVNNSTVFGGTTSTSSTTNMIKKNNTHHSGKVKITNNSKRFRTQMTTTMIKVMKSIFADYKTPTMSQCQTLGKELGLSKRVVQVWFQNARAKDKKSRSATMMMINNNSHQQEPDQLNQSSSLSSDRCNICNVKYNQKQRKQQQQSMQEHLFSKSHIDRLKNQIDINNKIYHQHHPTNNSDDNVEDDNSTDFPIASSLSSCYPNQNQMIDMDKQQEEEMVAAQRFLQQLQMIQNLASIQQNNSGNQFGSVNSGNLAESMTQQSQTNGND</sequence>
<feature type="compositionally biased region" description="Low complexity" evidence="14">
    <location>
        <begin position="862"/>
        <end position="872"/>
    </location>
</feature>
<feature type="region of interest" description="Disordered" evidence="14">
    <location>
        <begin position="1913"/>
        <end position="1932"/>
    </location>
</feature>
<feature type="domain" description="Homeobox" evidence="15">
    <location>
        <begin position="3502"/>
        <end position="3562"/>
    </location>
</feature>
<dbReference type="PROSITE" id="PS50157">
    <property type="entry name" value="ZINC_FINGER_C2H2_2"/>
    <property type="match status" value="10"/>
</dbReference>
<evidence type="ECO:0000256" key="8">
    <source>
        <dbReference type="ARBA" id="ARBA00023155"/>
    </source>
</evidence>
<dbReference type="InterPro" id="IPR017970">
    <property type="entry name" value="Homeobox_CS"/>
</dbReference>
<evidence type="ECO:0000256" key="12">
    <source>
        <dbReference type="PROSITE-ProRule" id="PRU00108"/>
    </source>
</evidence>
<feature type="domain" description="C2H2-type" evidence="16">
    <location>
        <begin position="2270"/>
        <end position="2298"/>
    </location>
</feature>
<feature type="region of interest" description="Disordered" evidence="14">
    <location>
        <begin position="2666"/>
        <end position="2746"/>
    </location>
</feature>
<dbReference type="InterPro" id="IPR013087">
    <property type="entry name" value="Znf_C2H2_type"/>
</dbReference>
<feature type="region of interest" description="Disordered" evidence="14">
    <location>
        <begin position="1365"/>
        <end position="1399"/>
    </location>
</feature>
<dbReference type="Gene3D" id="3.30.160.60">
    <property type="entry name" value="Classic Zinc Finger"/>
    <property type="match status" value="3"/>
</dbReference>
<dbReference type="SMART" id="SM00355">
    <property type="entry name" value="ZnF_C2H2"/>
    <property type="match status" value="22"/>
</dbReference>
<feature type="region of interest" description="Disordered" evidence="14">
    <location>
        <begin position="1992"/>
        <end position="2022"/>
    </location>
</feature>
<keyword evidence="3" id="KW-0677">Repeat</keyword>
<feature type="region of interest" description="Disordered" evidence="14">
    <location>
        <begin position="3132"/>
        <end position="3206"/>
    </location>
</feature>
<keyword evidence="8 12" id="KW-0371">Homeobox</keyword>
<feature type="region of interest" description="Disordered" evidence="14">
    <location>
        <begin position="23"/>
        <end position="104"/>
    </location>
</feature>
<evidence type="ECO:0000259" key="16">
    <source>
        <dbReference type="PROSITE" id="PS50157"/>
    </source>
</evidence>
<feature type="compositionally biased region" description="Acidic residues" evidence="14">
    <location>
        <begin position="1471"/>
        <end position="1484"/>
    </location>
</feature>
<feature type="compositionally biased region" description="Polar residues" evidence="14">
    <location>
        <begin position="3023"/>
        <end position="3059"/>
    </location>
</feature>
<feature type="region of interest" description="Disordered" evidence="14">
    <location>
        <begin position="2761"/>
        <end position="2817"/>
    </location>
</feature>
<feature type="domain" description="C2H2-type" evidence="16">
    <location>
        <begin position="1400"/>
        <end position="1428"/>
    </location>
</feature>
<feature type="compositionally biased region" description="Polar residues" evidence="14">
    <location>
        <begin position="573"/>
        <end position="590"/>
    </location>
</feature>
<feature type="region of interest" description="Disordered" evidence="14">
    <location>
        <begin position="2627"/>
        <end position="2646"/>
    </location>
</feature>
<feature type="region of interest" description="Disordered" evidence="14">
    <location>
        <begin position="2177"/>
        <end position="2264"/>
    </location>
</feature>
<organism evidence="17 18">
    <name type="scientific">Dermatophagoides pteronyssinus</name>
    <name type="common">European house dust mite</name>
    <dbReference type="NCBI Taxonomy" id="6956"/>
    <lineage>
        <taxon>Eukaryota</taxon>
        <taxon>Metazoa</taxon>
        <taxon>Ecdysozoa</taxon>
        <taxon>Arthropoda</taxon>
        <taxon>Chelicerata</taxon>
        <taxon>Arachnida</taxon>
        <taxon>Acari</taxon>
        <taxon>Acariformes</taxon>
        <taxon>Sarcoptiformes</taxon>
        <taxon>Astigmata</taxon>
        <taxon>Psoroptidia</taxon>
        <taxon>Analgoidea</taxon>
        <taxon>Pyroglyphidae</taxon>
        <taxon>Dermatophagoidinae</taxon>
        <taxon>Dermatophagoides</taxon>
    </lineage>
</organism>
<feature type="compositionally biased region" description="Polar residues" evidence="14">
    <location>
        <begin position="2789"/>
        <end position="2798"/>
    </location>
</feature>
<evidence type="ECO:0000256" key="10">
    <source>
        <dbReference type="ARBA" id="ARBA00023242"/>
    </source>
</evidence>
<feature type="domain" description="C2H2-type" evidence="16">
    <location>
        <begin position="1637"/>
        <end position="1659"/>
    </location>
</feature>
<dbReference type="EMBL" id="NJHN03000030">
    <property type="protein sequence ID" value="KAH9424099.1"/>
    <property type="molecule type" value="Genomic_DNA"/>
</dbReference>
<keyword evidence="4 11" id="KW-0863">Zinc-finger</keyword>
<proteinExistence type="predicted"/>
<feature type="domain" description="C2H2-type" evidence="16">
    <location>
        <begin position="2978"/>
        <end position="3007"/>
    </location>
</feature>
<dbReference type="InterPro" id="IPR036236">
    <property type="entry name" value="Znf_C2H2_sf"/>
</dbReference>
<feature type="region of interest" description="Disordered" evidence="14">
    <location>
        <begin position="3020"/>
        <end position="3075"/>
    </location>
</feature>
<evidence type="ECO:0000313" key="17">
    <source>
        <dbReference type="EMBL" id="KAH9424099.1"/>
    </source>
</evidence>
<feature type="compositionally biased region" description="Low complexity" evidence="14">
    <location>
        <begin position="3190"/>
        <end position="3199"/>
    </location>
</feature>
<dbReference type="PANTHER" id="PTHR45891:SF3">
    <property type="entry name" value="ZINC FINGER PROTEIN 2"/>
    <property type="match status" value="1"/>
</dbReference>
<feature type="compositionally biased region" description="Low complexity" evidence="14">
    <location>
        <begin position="2768"/>
        <end position="2787"/>
    </location>
</feature>
<comment type="caution">
    <text evidence="17">The sequence shown here is derived from an EMBL/GenBank/DDBJ whole genome shotgun (WGS) entry which is preliminary data.</text>
</comment>
<feature type="DNA-binding region" description="Homeobox" evidence="12">
    <location>
        <begin position="3504"/>
        <end position="3563"/>
    </location>
</feature>
<feature type="domain" description="C2H2-type" evidence="16">
    <location>
        <begin position="1822"/>
        <end position="1851"/>
    </location>
</feature>
<dbReference type="InterPro" id="IPR051968">
    <property type="entry name" value="ZnFinger_Homeobox_TR"/>
</dbReference>
<dbReference type="Proteomes" id="UP000887458">
    <property type="component" value="Unassembled WGS sequence"/>
</dbReference>
<feature type="DNA-binding region" description="Homeobox" evidence="12">
    <location>
        <begin position="3205"/>
        <end position="3264"/>
    </location>
</feature>
<feature type="compositionally biased region" description="Low complexity" evidence="14">
    <location>
        <begin position="1487"/>
        <end position="1497"/>
    </location>
</feature>
<dbReference type="Pfam" id="PF00046">
    <property type="entry name" value="Homeodomain"/>
    <property type="match status" value="4"/>
</dbReference>
<evidence type="ECO:0000256" key="6">
    <source>
        <dbReference type="ARBA" id="ARBA00023015"/>
    </source>
</evidence>
<feature type="compositionally biased region" description="Basic and acidic residues" evidence="14">
    <location>
        <begin position="2181"/>
        <end position="2192"/>
    </location>
</feature>
<feature type="compositionally biased region" description="Low complexity" evidence="14">
    <location>
        <begin position="253"/>
        <end position="262"/>
    </location>
</feature>
<feature type="compositionally biased region" description="Acidic residues" evidence="14">
    <location>
        <begin position="3173"/>
        <end position="3184"/>
    </location>
</feature>
<feature type="compositionally biased region" description="Low complexity" evidence="14">
    <location>
        <begin position="1372"/>
        <end position="1394"/>
    </location>
</feature>
<reference evidence="17 18" key="2">
    <citation type="journal article" date="2022" name="Mol. Biol. Evol.">
        <title>Comparative Genomics Reveals Insights into the Divergent Evolution of Astigmatic Mites and Household Pest Adaptations.</title>
        <authorList>
            <person name="Xiong Q."/>
            <person name="Wan A.T."/>
            <person name="Liu X."/>
            <person name="Fung C.S."/>
            <person name="Xiao X."/>
            <person name="Malainual N."/>
            <person name="Hou J."/>
            <person name="Wang L."/>
            <person name="Wang M."/>
            <person name="Yang K.Y."/>
            <person name="Cui Y."/>
            <person name="Leung E.L."/>
            <person name="Nong W."/>
            <person name="Shin S.K."/>
            <person name="Au S.W."/>
            <person name="Jeong K.Y."/>
            <person name="Chew F.T."/>
            <person name="Hui J.H."/>
            <person name="Leung T.F."/>
            <person name="Tungtrongchitr A."/>
            <person name="Zhong N."/>
            <person name="Liu Z."/>
            <person name="Tsui S.K."/>
        </authorList>
    </citation>
    <scope>NUCLEOTIDE SEQUENCE [LARGE SCALE GENOMIC DNA]</scope>
    <source>
        <strain evidence="17">Derp</strain>
    </source>
</reference>
<feature type="compositionally biased region" description="Low complexity" evidence="14">
    <location>
        <begin position="1992"/>
        <end position="2013"/>
    </location>
</feature>
<dbReference type="InterPro" id="IPR003604">
    <property type="entry name" value="Matrin/U1-like-C_Znf_C2H2"/>
</dbReference>
<evidence type="ECO:0000256" key="7">
    <source>
        <dbReference type="ARBA" id="ARBA00023125"/>
    </source>
</evidence>
<dbReference type="CDD" id="cd00086">
    <property type="entry name" value="homeodomain"/>
    <property type="match status" value="4"/>
</dbReference>
<feature type="compositionally biased region" description="Basic and acidic residues" evidence="14">
    <location>
        <begin position="2697"/>
        <end position="2714"/>
    </location>
</feature>
<dbReference type="SUPFAM" id="SSF46689">
    <property type="entry name" value="Homeodomain-like"/>
    <property type="match status" value="4"/>
</dbReference>
<dbReference type="InterPro" id="IPR009057">
    <property type="entry name" value="Homeodomain-like_sf"/>
</dbReference>
<feature type="compositionally biased region" description="Polar residues" evidence="14">
    <location>
        <begin position="2876"/>
        <end position="2893"/>
    </location>
</feature>
<evidence type="ECO:0008006" key="19">
    <source>
        <dbReference type="Google" id="ProtNLM"/>
    </source>
</evidence>
<feature type="region of interest" description="Disordered" evidence="14">
    <location>
        <begin position="2507"/>
        <end position="2530"/>
    </location>
</feature>
<gene>
    <name evidence="17" type="ORF">DERP_008947</name>
</gene>
<keyword evidence="10 12" id="KW-0539">Nucleus</keyword>
<dbReference type="Gene3D" id="1.10.10.60">
    <property type="entry name" value="Homeodomain-like"/>
    <property type="match status" value="4"/>
</dbReference>
<evidence type="ECO:0000256" key="11">
    <source>
        <dbReference type="PROSITE-ProRule" id="PRU00042"/>
    </source>
</evidence>
<feature type="compositionally biased region" description="Low complexity" evidence="14">
    <location>
        <begin position="3143"/>
        <end position="3161"/>
    </location>
</feature>
<reference evidence="17 18" key="1">
    <citation type="journal article" date="2018" name="J. Allergy Clin. Immunol.">
        <title>High-quality assembly of Dermatophagoides pteronyssinus genome and transcriptome reveals a wide range of novel allergens.</title>
        <authorList>
            <person name="Liu X.Y."/>
            <person name="Yang K.Y."/>
            <person name="Wang M.Q."/>
            <person name="Kwok J.S."/>
            <person name="Zeng X."/>
            <person name="Yang Z."/>
            <person name="Xiao X.J."/>
            <person name="Lau C.P."/>
            <person name="Li Y."/>
            <person name="Huang Z.M."/>
            <person name="Ba J.G."/>
            <person name="Yim A.K."/>
            <person name="Ouyang C.Y."/>
            <person name="Ngai S.M."/>
            <person name="Chan T.F."/>
            <person name="Leung E.L."/>
            <person name="Liu L."/>
            <person name="Liu Z.G."/>
            <person name="Tsui S.K."/>
        </authorList>
    </citation>
    <scope>NUCLEOTIDE SEQUENCE [LARGE SCALE GENOMIC DNA]</scope>
    <source>
        <strain evidence="17">Derp</strain>
    </source>
</reference>
<dbReference type="InterPro" id="IPR001356">
    <property type="entry name" value="HD"/>
</dbReference>
<feature type="region of interest" description="Disordered" evidence="14">
    <location>
        <begin position="542"/>
        <end position="590"/>
    </location>
</feature>
<dbReference type="Pfam" id="PF24056">
    <property type="entry name" value="zf-C2H2_ZFHX3"/>
    <property type="match status" value="1"/>
</dbReference>
<feature type="compositionally biased region" description="Low complexity" evidence="14">
    <location>
        <begin position="2687"/>
        <end position="2696"/>
    </location>
</feature>
<keyword evidence="5" id="KW-0862">Zinc</keyword>
<dbReference type="SMART" id="SM00451">
    <property type="entry name" value="ZnF_U1"/>
    <property type="match status" value="8"/>
</dbReference>
<feature type="region of interest" description="Disordered" evidence="14">
    <location>
        <begin position="1448"/>
        <end position="1497"/>
    </location>
</feature>
<feature type="DNA-binding region" description="Homeobox" evidence="12">
    <location>
        <begin position="2893"/>
        <end position="2952"/>
    </location>
</feature>
<feature type="domain" description="C2H2-type" evidence="16">
    <location>
        <begin position="1575"/>
        <end position="1600"/>
    </location>
</feature>
<dbReference type="PROSITE" id="PS50071">
    <property type="entry name" value="HOMEOBOX_2"/>
    <property type="match status" value="4"/>
</dbReference>
<keyword evidence="18" id="KW-1185">Reference proteome</keyword>
<feature type="domain" description="Homeobox" evidence="15">
    <location>
        <begin position="3203"/>
        <end position="3263"/>
    </location>
</feature>
<keyword evidence="2" id="KW-0479">Metal-binding</keyword>
<feature type="compositionally biased region" description="Low complexity" evidence="14">
    <location>
        <begin position="44"/>
        <end position="88"/>
    </location>
</feature>
<evidence type="ECO:0000256" key="1">
    <source>
        <dbReference type="ARBA" id="ARBA00004123"/>
    </source>
</evidence>
<feature type="domain" description="C2H2-type" evidence="16">
    <location>
        <begin position="1665"/>
        <end position="1693"/>
    </location>
</feature>
<evidence type="ECO:0000256" key="13">
    <source>
        <dbReference type="RuleBase" id="RU000682"/>
    </source>
</evidence>
<feature type="compositionally biased region" description="Acidic residues" evidence="14">
    <location>
        <begin position="2193"/>
        <end position="2206"/>
    </location>
</feature>
<feature type="compositionally biased region" description="Polar residues" evidence="14">
    <location>
        <begin position="2334"/>
        <end position="2346"/>
    </location>
</feature>
<feature type="region of interest" description="Disordered" evidence="14">
    <location>
        <begin position="3637"/>
        <end position="3669"/>
    </location>
</feature>
<dbReference type="PROSITE" id="PS00027">
    <property type="entry name" value="HOMEOBOX_1"/>
    <property type="match status" value="2"/>
</dbReference>
<feature type="compositionally biased region" description="Polar residues" evidence="14">
    <location>
        <begin position="1918"/>
        <end position="1927"/>
    </location>
</feature>
<feature type="domain" description="C2H2-type" evidence="16">
    <location>
        <begin position="1939"/>
        <end position="1968"/>
    </location>
</feature>
<feature type="region of interest" description="Disordered" evidence="14">
    <location>
        <begin position="2321"/>
        <end position="2378"/>
    </location>
</feature>
<feature type="domain" description="Homeobox" evidence="15">
    <location>
        <begin position="2891"/>
        <end position="2951"/>
    </location>
</feature>
<evidence type="ECO:0000256" key="14">
    <source>
        <dbReference type="SAM" id="MobiDB-lite"/>
    </source>
</evidence>
<evidence type="ECO:0000256" key="4">
    <source>
        <dbReference type="ARBA" id="ARBA00022771"/>
    </source>
</evidence>
<dbReference type="SUPFAM" id="SSF57667">
    <property type="entry name" value="beta-beta-alpha zinc fingers"/>
    <property type="match status" value="6"/>
</dbReference>
<accession>A0ABQ8JNA8</accession>
<evidence type="ECO:0000256" key="9">
    <source>
        <dbReference type="ARBA" id="ARBA00023163"/>
    </source>
</evidence>
<feature type="domain" description="C2H2-type" evidence="16">
    <location>
        <begin position="719"/>
        <end position="748"/>
    </location>
</feature>
<feature type="region of interest" description="Disordered" evidence="14">
    <location>
        <begin position="2876"/>
        <end position="2895"/>
    </location>
</feature>
<evidence type="ECO:0000259" key="15">
    <source>
        <dbReference type="PROSITE" id="PS50071"/>
    </source>
</evidence>
<evidence type="ECO:0000256" key="2">
    <source>
        <dbReference type="ARBA" id="ARBA00022723"/>
    </source>
</evidence>
<feature type="region of interest" description="Disordered" evidence="14">
    <location>
        <begin position="245"/>
        <end position="271"/>
    </location>
</feature>
<feature type="region of interest" description="Disordered" evidence="14">
    <location>
        <begin position="3708"/>
        <end position="3734"/>
    </location>
</feature>
<keyword evidence="9" id="KW-0804">Transcription</keyword>
<feature type="compositionally biased region" description="Low complexity" evidence="14">
    <location>
        <begin position="542"/>
        <end position="572"/>
    </location>
</feature>
<feature type="compositionally biased region" description="Low complexity" evidence="14">
    <location>
        <begin position="3060"/>
        <end position="3069"/>
    </location>
</feature>
<feature type="region of interest" description="Disordered" evidence="14">
    <location>
        <begin position="789"/>
        <end position="811"/>
    </location>
</feature>
<keyword evidence="6" id="KW-0805">Transcription regulation</keyword>
<dbReference type="SMART" id="SM00389">
    <property type="entry name" value="HOX"/>
    <property type="match status" value="4"/>
</dbReference>
<keyword evidence="7 12" id="KW-0238">DNA-binding</keyword>
<evidence type="ECO:0000313" key="18">
    <source>
        <dbReference type="Proteomes" id="UP000887458"/>
    </source>
</evidence>
<feature type="domain" description="C2H2-type" evidence="16">
    <location>
        <begin position="1866"/>
        <end position="1897"/>
    </location>
</feature>
<feature type="region of interest" description="Disordered" evidence="14">
    <location>
        <begin position="846"/>
        <end position="878"/>
    </location>
</feature>
<feature type="compositionally biased region" description="Polar residues" evidence="14">
    <location>
        <begin position="2220"/>
        <end position="2231"/>
    </location>
</feature>
<feature type="compositionally biased region" description="Polar residues" evidence="14">
    <location>
        <begin position="30"/>
        <end position="43"/>
    </location>
</feature>
<feature type="compositionally biased region" description="Polar residues" evidence="14">
    <location>
        <begin position="2356"/>
        <end position="2378"/>
    </location>
</feature>